<name>A0A926D8T2_9FIRM</name>
<feature type="region of interest" description="Disordered" evidence="1">
    <location>
        <begin position="1"/>
        <end position="23"/>
    </location>
</feature>
<proteinExistence type="predicted"/>
<dbReference type="RefSeq" id="WP_249317698.1">
    <property type="nucleotide sequence ID" value="NZ_JACRSN010000001.1"/>
</dbReference>
<organism evidence="2 3">
    <name type="scientific">Yeguia hominis</name>
    <dbReference type="NCBI Taxonomy" id="2763662"/>
    <lineage>
        <taxon>Bacteria</taxon>
        <taxon>Bacillati</taxon>
        <taxon>Bacillota</taxon>
        <taxon>Clostridia</taxon>
        <taxon>Eubacteriales</taxon>
        <taxon>Yeguiaceae</taxon>
        <taxon>Yeguia</taxon>
    </lineage>
</organism>
<reference evidence="2" key="1">
    <citation type="submission" date="2020-08" db="EMBL/GenBank/DDBJ databases">
        <title>Genome public.</title>
        <authorList>
            <person name="Liu C."/>
            <person name="Sun Q."/>
        </authorList>
    </citation>
    <scope>NUCLEOTIDE SEQUENCE</scope>
    <source>
        <strain evidence="2">NSJ-40</strain>
    </source>
</reference>
<evidence type="ECO:0000256" key="1">
    <source>
        <dbReference type="SAM" id="MobiDB-lite"/>
    </source>
</evidence>
<dbReference type="AlphaFoldDB" id="A0A926D8T2"/>
<comment type="caution">
    <text evidence="2">The sequence shown here is derived from an EMBL/GenBank/DDBJ whole genome shotgun (WGS) entry which is preliminary data.</text>
</comment>
<dbReference type="Proteomes" id="UP000651482">
    <property type="component" value="Unassembled WGS sequence"/>
</dbReference>
<feature type="region of interest" description="Disordered" evidence="1">
    <location>
        <begin position="79"/>
        <end position="102"/>
    </location>
</feature>
<dbReference type="Pfam" id="PF13031">
    <property type="entry name" value="DUF3892"/>
    <property type="match status" value="1"/>
</dbReference>
<dbReference type="EMBL" id="JACRSN010000001">
    <property type="protein sequence ID" value="MBC8532500.1"/>
    <property type="molecule type" value="Genomic_DNA"/>
</dbReference>
<protein>
    <submittedName>
        <fullName evidence="2">DUF3892 domain-containing protein</fullName>
    </submittedName>
</protein>
<gene>
    <name evidence="2" type="ORF">IAG03_00495</name>
</gene>
<evidence type="ECO:0000313" key="2">
    <source>
        <dbReference type="EMBL" id="MBC8532500.1"/>
    </source>
</evidence>
<sequence length="102" mass="10975">MEEQGGRIGNLPANINVLNPTPRPDAKRITELVKHGGRVEGYKLSNGETVTKEQGVQLAKEGGIAGVAVAARNGNEYLRSLPDGQENNNLGNLPSVREQVRF</sequence>
<accession>A0A926D8T2</accession>
<evidence type="ECO:0000313" key="3">
    <source>
        <dbReference type="Proteomes" id="UP000651482"/>
    </source>
</evidence>
<dbReference type="InterPro" id="IPR024997">
    <property type="entry name" value="DUF3892"/>
</dbReference>
<keyword evidence="3" id="KW-1185">Reference proteome</keyword>